<dbReference type="EMBL" id="JQBX01000004">
    <property type="protein sequence ID" value="KRN94585.1"/>
    <property type="molecule type" value="Genomic_DNA"/>
</dbReference>
<keyword evidence="2" id="KW-1185">Reference proteome</keyword>
<dbReference type="PATRIC" id="fig|331679.3.peg.1248"/>
<accession>A0A0R2KYJ5</accession>
<dbReference type="InterPro" id="IPR006490">
    <property type="entry name" value="Maj_tail_phi13"/>
</dbReference>
<proteinExistence type="predicted"/>
<protein>
    <submittedName>
        <fullName evidence="1">Major tail protein</fullName>
    </submittedName>
</protein>
<dbReference type="NCBIfam" id="TIGR01603">
    <property type="entry name" value="maj_tail_phi13"/>
    <property type="match status" value="1"/>
</dbReference>
<comment type="caution">
    <text evidence="1">The sequence shown here is derived from an EMBL/GenBank/DDBJ whole genome shotgun (WGS) entry which is preliminary data.</text>
</comment>
<reference evidence="1 2" key="1">
    <citation type="journal article" date="2015" name="Genome Announc.">
        <title>Expanding the biotechnology potential of lactobacilli through comparative genomics of 213 strains and associated genera.</title>
        <authorList>
            <person name="Sun Z."/>
            <person name="Harris H.M."/>
            <person name="McCann A."/>
            <person name="Guo C."/>
            <person name="Argimon S."/>
            <person name="Zhang W."/>
            <person name="Yang X."/>
            <person name="Jeffery I.B."/>
            <person name="Cooney J.C."/>
            <person name="Kagawa T.F."/>
            <person name="Liu W."/>
            <person name="Song Y."/>
            <person name="Salvetti E."/>
            <person name="Wrobel A."/>
            <person name="Rasinkangas P."/>
            <person name="Parkhill J."/>
            <person name="Rea M.C."/>
            <person name="O'Sullivan O."/>
            <person name="Ritari J."/>
            <person name="Douillard F.P."/>
            <person name="Paul Ross R."/>
            <person name="Yang R."/>
            <person name="Briner A.E."/>
            <person name="Felis G.E."/>
            <person name="de Vos W.M."/>
            <person name="Barrangou R."/>
            <person name="Klaenhammer T.R."/>
            <person name="Caufield P.W."/>
            <person name="Cui Y."/>
            <person name="Zhang H."/>
            <person name="O'Toole P.W."/>
        </authorList>
    </citation>
    <scope>NUCLEOTIDE SEQUENCE [LARGE SCALE GENOMIC DNA]</scope>
    <source>
        <strain evidence="1 2">DSM 18001</strain>
    </source>
</reference>
<name>A0A0R2KYJ5_9LACO</name>
<dbReference type="Pfam" id="PF04630">
    <property type="entry name" value="Phage_TTP_1"/>
    <property type="match status" value="1"/>
</dbReference>
<sequence>MFVGYKRLKIQPFNEDGTKKGELIIVEGKQHKGATTTAEISGLAKDSSTVAGSNIDYYIARGGLGEVKVALGILDLPEDSADVLSGFRKDANGITYGGSDTMPPYCSIELESTEDTGEIALIGFFKGVFTRDKLNLETLDSSKTFKPEPDAWSFKPGASMADDSTNGEVMQKFIGDTTENAEAITVFEKQLFDPAISSGSDVDGGGTGN</sequence>
<dbReference type="RefSeq" id="WP_057801924.1">
    <property type="nucleotide sequence ID" value="NZ_JQBX01000004.1"/>
</dbReference>
<dbReference type="STRING" id="331679.IV81_GL001222"/>
<organism evidence="1 2">
    <name type="scientific">Pediococcus stilesii</name>
    <dbReference type="NCBI Taxonomy" id="331679"/>
    <lineage>
        <taxon>Bacteria</taxon>
        <taxon>Bacillati</taxon>
        <taxon>Bacillota</taxon>
        <taxon>Bacilli</taxon>
        <taxon>Lactobacillales</taxon>
        <taxon>Lactobacillaceae</taxon>
        <taxon>Pediococcus</taxon>
    </lineage>
</organism>
<dbReference type="Proteomes" id="UP000051859">
    <property type="component" value="Unassembled WGS sequence"/>
</dbReference>
<dbReference type="AlphaFoldDB" id="A0A0R2KYJ5"/>
<evidence type="ECO:0000313" key="2">
    <source>
        <dbReference type="Proteomes" id="UP000051859"/>
    </source>
</evidence>
<dbReference type="InterPro" id="IPR006724">
    <property type="entry name" value="Phage_TTP"/>
</dbReference>
<gene>
    <name evidence="1" type="ORF">IV81_GL001222</name>
</gene>
<evidence type="ECO:0000313" key="1">
    <source>
        <dbReference type="EMBL" id="KRN94585.1"/>
    </source>
</evidence>